<dbReference type="SUPFAM" id="SSF50118">
    <property type="entry name" value="Cell growth inhibitor/plasmid maintenance toxic component"/>
    <property type="match status" value="1"/>
</dbReference>
<protein>
    <recommendedName>
        <fullName evidence="3">Protein LetD</fullName>
    </recommendedName>
</protein>
<evidence type="ECO:0000313" key="1">
    <source>
        <dbReference type="EMBL" id="QPS09892.1"/>
    </source>
</evidence>
<proteinExistence type="predicted"/>
<name>A0A7T2S7A1_DELAC</name>
<evidence type="ECO:0008006" key="3">
    <source>
        <dbReference type="Google" id="ProtNLM"/>
    </source>
</evidence>
<dbReference type="Proteomes" id="UP000594778">
    <property type="component" value="Chromosome"/>
</dbReference>
<organism evidence="1 2">
    <name type="scientific">Delftia acidovorans</name>
    <name type="common">Pseudomonas acidovorans</name>
    <name type="synonym">Comamonas acidovorans</name>
    <dbReference type="NCBI Taxonomy" id="80866"/>
    <lineage>
        <taxon>Bacteria</taxon>
        <taxon>Pseudomonadati</taxon>
        <taxon>Pseudomonadota</taxon>
        <taxon>Betaproteobacteria</taxon>
        <taxon>Burkholderiales</taxon>
        <taxon>Comamonadaceae</taxon>
        <taxon>Delftia</taxon>
    </lineage>
</organism>
<sequence length="80" mass="8606">MAPFGFDANSQPDSRLFVSCVLDVQSALTDQHGTRRAMPLVPAPHLAEPPAARFLKTSADSLAHRRTEIMGVMGAFLNGL</sequence>
<evidence type="ECO:0000313" key="2">
    <source>
        <dbReference type="Proteomes" id="UP000594778"/>
    </source>
</evidence>
<dbReference type="EMBL" id="CP065668">
    <property type="protein sequence ID" value="QPS09892.1"/>
    <property type="molecule type" value="Genomic_DNA"/>
</dbReference>
<accession>A0A7T2S7A1</accession>
<gene>
    <name evidence="1" type="ORF">I6G66_07765</name>
</gene>
<dbReference type="RefSeq" id="WP_197956642.1">
    <property type="nucleotide sequence ID" value="NZ_CP065668.1"/>
</dbReference>
<reference evidence="1 2" key="1">
    <citation type="submission" date="2020-12" db="EMBL/GenBank/DDBJ databases">
        <title>FDA dAtabase for Regulatory Grade micrObial Sequences (FDA-ARGOS): Supporting development and validation of Infectious Disease Dx tests.</title>
        <authorList>
            <person name="Sproer C."/>
            <person name="Gronow S."/>
            <person name="Severitt S."/>
            <person name="Schroder I."/>
            <person name="Tallon L."/>
            <person name="Sadzewicz L."/>
            <person name="Zhao X."/>
            <person name="Boylan J."/>
            <person name="Ott S."/>
            <person name="Bowen H."/>
            <person name="Vavikolanu K."/>
            <person name="Mehta A."/>
            <person name="Aluvathingal J."/>
            <person name="Nadendla S."/>
            <person name="Lowell S."/>
            <person name="Myers T."/>
            <person name="Yan Y."/>
            <person name="Sichtig H."/>
        </authorList>
    </citation>
    <scope>NUCLEOTIDE SEQUENCE [LARGE SCALE GENOMIC DNA]</scope>
    <source>
        <strain evidence="1 2">FDAARGOS_909</strain>
    </source>
</reference>
<dbReference type="AlphaFoldDB" id="A0A7T2S7A1"/>